<comment type="subunit">
    <text evidence="9">Component of the oligosaccharyltransferase (OST) complex.</text>
</comment>
<dbReference type="InterPro" id="IPR055459">
    <property type="entry name" value="OST48_MD"/>
</dbReference>
<accession>A0A915EVC8</accession>
<feature type="transmembrane region" description="Helical" evidence="9">
    <location>
        <begin position="522"/>
        <end position="545"/>
    </location>
</feature>
<sequence>MSKNYCAEQFEDAFTPKLSNYYGPTKRLPDHPRWRKVPTRIIANDRGHLAEAQDCVPGRNPFGHYHGSWDEPCHHPGNHCENTISRSAAGIAYLKIQKELYAARVEELQSKHDFISKREYQWLLGANFLLLSNSAEGLADNKDVLVLIENIIIRDTHSQFFKSLTDRNYQLTFKYADDSTLDLKQFGEYSYHHVIIFAPTTTEFGGYVNVKALTDFVDNGGNVLVAGGPQLGEAVRDFASECGVEFDAPNTSVIDHHNFDEMDNGDHTLIIADPEDAINVSVITGGFKNPVLYRGVGISTDPTNPLLINILHGSAKSYSYDTKRIVLQYPTTVGKNTQLVTALQARNDARVVFTGSIEMFSDTFYSSPVVNKVTNKRFEHSSNSEFCDHLLRWTFKESGVLRVANVSHHRVDELIARHEYTITDEIIYRIDIAEKDENGAWHDYVAEDIQLELVRIDPFIRRNLKFKDHGYEMRMKLPDVYGVFKLVVDYHRIGYTSVFSATQISVRPFTHTQYERFITSAYPYYASAISMMLGVFFFSFVYLYLREGKPKAKMD</sequence>
<dbReference type="Pfam" id="PF23358">
    <property type="entry name" value="OST48_MD"/>
    <property type="match status" value="1"/>
</dbReference>
<dbReference type="AlphaFoldDB" id="A0A915EVC8"/>
<dbReference type="InterPro" id="IPR038797">
    <property type="entry name" value="Fltp"/>
</dbReference>
<dbReference type="Proteomes" id="UP000887562">
    <property type="component" value="Unplaced"/>
</dbReference>
<evidence type="ECO:0000313" key="13">
    <source>
        <dbReference type="WBParaSite" id="maker-E.canG7_contigs_1882-snap-gene-0.38-mRNA-1"/>
    </source>
</evidence>
<dbReference type="WBParaSite" id="maker-E.canG7_contigs_1882-snap-gene-0.38-mRNA-1">
    <property type="protein sequence ID" value="maker-E.canG7_contigs_1882-snap-gene-0.38-mRNA-1"/>
    <property type="gene ID" value="EcG7_04487"/>
</dbReference>
<keyword evidence="8 9" id="KW-0472">Membrane</keyword>
<evidence type="ECO:0000256" key="3">
    <source>
        <dbReference type="ARBA" id="ARBA00008743"/>
    </source>
</evidence>
<dbReference type="InterPro" id="IPR005013">
    <property type="entry name" value="DDOST_48_kDa_subunit"/>
</dbReference>
<comment type="similarity">
    <text evidence="3 9">Belongs to the DDOST 48 kDa subunit family.</text>
</comment>
<comment type="function">
    <text evidence="9">Subunit of the oligosaccharyl transferase (OST) complex that catalyzes the initial transfer of a defined glycan (Glc(3)Man(9)GlcNAc(2) in eukaryotes) from the lipid carrier dolichol-pyrophosphate to an asparagine residue within an Asn-X-Ser/Thr consensus motif in nascent polypeptide chains, the first step in protein N-glycosylation. N-glycosylation occurs cotranslationally and the complex associates with the Sec61 complex at the channel-forming translocon complex that mediates protein translocation across the endoplasmic reticulum (ER).</text>
</comment>
<protein>
    <recommendedName>
        <fullName evidence="4 9">Dolichyl-diphosphooligosaccharide--protein glycosyltransferase 48 kDa subunit</fullName>
        <shortName evidence="9">Oligosaccharyl transferase 48 kDa subunit</shortName>
    </recommendedName>
</protein>
<dbReference type="InterPro" id="IPR029062">
    <property type="entry name" value="Class_I_gatase-like"/>
</dbReference>
<organism evidence="12 13">
    <name type="scientific">Echinococcus canadensis</name>
    <dbReference type="NCBI Taxonomy" id="519352"/>
    <lineage>
        <taxon>Eukaryota</taxon>
        <taxon>Metazoa</taxon>
        <taxon>Spiralia</taxon>
        <taxon>Lophotrochozoa</taxon>
        <taxon>Platyhelminthes</taxon>
        <taxon>Cestoda</taxon>
        <taxon>Eucestoda</taxon>
        <taxon>Cyclophyllidea</taxon>
        <taxon>Taeniidae</taxon>
        <taxon>Echinococcus</taxon>
        <taxon>Echinococcus canadensis group</taxon>
    </lineage>
</organism>
<dbReference type="InterPro" id="IPR055457">
    <property type="entry name" value="OST48_N"/>
</dbReference>
<keyword evidence="5 9" id="KW-0812">Transmembrane</keyword>
<dbReference type="PANTHER" id="PTHR10830">
    <property type="entry name" value="DOLICHYL-DIPHOSPHOOLIGOSACCHARIDE--PROTEIN GLYCOSYLTRANSFERASE 48 KDA SUBUNIT"/>
    <property type="match status" value="1"/>
</dbReference>
<evidence type="ECO:0000256" key="1">
    <source>
        <dbReference type="ARBA" id="ARBA00004115"/>
    </source>
</evidence>
<evidence type="ECO:0000313" key="12">
    <source>
        <dbReference type="Proteomes" id="UP000887562"/>
    </source>
</evidence>
<feature type="domain" description="OST48 middle" evidence="11">
    <location>
        <begin position="408"/>
        <end position="545"/>
    </location>
</feature>
<evidence type="ECO:0000256" key="8">
    <source>
        <dbReference type="ARBA" id="ARBA00023136"/>
    </source>
</evidence>
<name>A0A915EVC8_9CEST</name>
<comment type="pathway">
    <text evidence="2 9">Protein modification; protein glycosylation.</text>
</comment>
<evidence type="ECO:0000256" key="6">
    <source>
        <dbReference type="ARBA" id="ARBA00022824"/>
    </source>
</evidence>
<evidence type="ECO:0000259" key="10">
    <source>
        <dbReference type="Pfam" id="PF03345"/>
    </source>
</evidence>
<evidence type="ECO:0000256" key="9">
    <source>
        <dbReference type="RuleBase" id="RU361142"/>
    </source>
</evidence>
<feature type="domain" description="OST48 N-terminal" evidence="10">
    <location>
        <begin position="144"/>
        <end position="394"/>
    </location>
</feature>
<dbReference type="SUPFAM" id="SSF52317">
    <property type="entry name" value="Class I glutamine amidotransferase-like"/>
    <property type="match status" value="1"/>
</dbReference>
<dbReference type="Pfam" id="PF03345">
    <property type="entry name" value="OST48_N"/>
    <property type="match status" value="1"/>
</dbReference>
<reference evidence="13" key="1">
    <citation type="submission" date="2022-11" db="UniProtKB">
        <authorList>
            <consortium name="WormBaseParasite"/>
        </authorList>
    </citation>
    <scope>IDENTIFICATION</scope>
</reference>
<dbReference type="GO" id="GO:0018279">
    <property type="term" value="P:protein N-linked glycosylation via asparagine"/>
    <property type="evidence" value="ECO:0007669"/>
    <property type="project" value="UniProtKB-UniRule"/>
</dbReference>
<keyword evidence="12" id="KW-1185">Reference proteome</keyword>
<keyword evidence="7 9" id="KW-1133">Transmembrane helix</keyword>
<evidence type="ECO:0000256" key="7">
    <source>
        <dbReference type="ARBA" id="ARBA00022989"/>
    </source>
</evidence>
<keyword evidence="6 9" id="KW-0256">Endoplasmic reticulum</keyword>
<dbReference type="GO" id="GO:0008250">
    <property type="term" value="C:oligosaccharyltransferase complex"/>
    <property type="evidence" value="ECO:0007669"/>
    <property type="project" value="TreeGrafter"/>
</dbReference>
<evidence type="ECO:0000259" key="11">
    <source>
        <dbReference type="Pfam" id="PF23358"/>
    </source>
</evidence>
<dbReference type="PANTHER" id="PTHR10830:SF0">
    <property type="entry name" value="DOLICHYL-DIPHOSPHOOLIGOSACCHARIDE--PROTEIN GLYCOSYLTRANSFERASE 48 KDA SUBUNIT"/>
    <property type="match status" value="1"/>
</dbReference>
<evidence type="ECO:0000256" key="5">
    <source>
        <dbReference type="ARBA" id="ARBA00022692"/>
    </source>
</evidence>
<evidence type="ECO:0000256" key="4">
    <source>
        <dbReference type="ARBA" id="ARBA00013350"/>
    </source>
</evidence>
<dbReference type="Pfam" id="PF22611">
    <property type="entry name" value="CFAP126"/>
    <property type="match status" value="1"/>
</dbReference>
<proteinExistence type="inferred from homology"/>
<evidence type="ECO:0000256" key="2">
    <source>
        <dbReference type="ARBA" id="ARBA00004922"/>
    </source>
</evidence>
<dbReference type="CDD" id="cd23705">
    <property type="entry name" value="Flattop"/>
    <property type="match status" value="1"/>
</dbReference>
<comment type="subcellular location">
    <subcellularLocation>
        <location evidence="1 9">Endoplasmic reticulum membrane</location>
        <topology evidence="1 9">Single-pass type I membrane protein</topology>
    </subcellularLocation>
</comment>